<gene>
    <name evidence="5" type="ORF">V9T40_004526</name>
</gene>
<accession>A0AAN9U3J8</accession>
<evidence type="ECO:0000256" key="1">
    <source>
        <dbReference type="ARBA" id="ARBA00022614"/>
    </source>
</evidence>
<dbReference type="FunFam" id="3.80.10.10:FF:000131">
    <property type="entry name" value="acidic leucine-rich nuclear phosphoprotein 32-related protein-like"/>
    <property type="match status" value="1"/>
</dbReference>
<evidence type="ECO:0000313" key="6">
    <source>
        <dbReference type="Proteomes" id="UP001367676"/>
    </source>
</evidence>
<evidence type="ECO:0000256" key="2">
    <source>
        <dbReference type="ARBA" id="ARBA00022737"/>
    </source>
</evidence>
<dbReference type="GO" id="GO:0042393">
    <property type="term" value="F:histone binding"/>
    <property type="evidence" value="ECO:0007669"/>
    <property type="project" value="TreeGrafter"/>
</dbReference>
<evidence type="ECO:0008006" key="7">
    <source>
        <dbReference type="Google" id="ProtNLM"/>
    </source>
</evidence>
<dbReference type="InterPro" id="IPR001611">
    <property type="entry name" value="Leu-rich_rpt"/>
</dbReference>
<dbReference type="InterPro" id="IPR032675">
    <property type="entry name" value="LRR_dom_sf"/>
</dbReference>
<comment type="similarity">
    <text evidence="3">Belongs to the ANP32 family.</text>
</comment>
<dbReference type="PANTHER" id="PTHR11375">
    <property type="entry name" value="ACIDIC LEUCINE-RICH NUCLEAR PHOSPHOPROTEIN 32"/>
    <property type="match status" value="1"/>
</dbReference>
<evidence type="ECO:0000256" key="4">
    <source>
        <dbReference type="SAM" id="MobiDB-lite"/>
    </source>
</evidence>
<name>A0AAN9U3J8_9HEMI</name>
<evidence type="ECO:0000256" key="3">
    <source>
        <dbReference type="ARBA" id="ARBA00025777"/>
    </source>
</evidence>
<dbReference type="Proteomes" id="UP001367676">
    <property type="component" value="Unassembled WGS sequence"/>
</dbReference>
<dbReference type="PROSITE" id="PS51450">
    <property type="entry name" value="LRR"/>
    <property type="match status" value="2"/>
</dbReference>
<reference evidence="5 6" key="1">
    <citation type="submission" date="2024-03" db="EMBL/GenBank/DDBJ databases">
        <title>Adaptation during the transition from Ophiocordyceps entomopathogen to insect associate is accompanied by gene loss and intensified selection.</title>
        <authorList>
            <person name="Ward C.M."/>
            <person name="Onetto C.A."/>
            <person name="Borneman A.R."/>
        </authorList>
    </citation>
    <scope>NUCLEOTIDE SEQUENCE [LARGE SCALE GENOMIC DNA]</scope>
    <source>
        <strain evidence="5">AWRI1</strain>
        <tissue evidence="5">Single Adult Female</tissue>
    </source>
</reference>
<protein>
    <recommendedName>
        <fullName evidence="7">Acidic leucine-rich nuclear phosphoprotein 32 family member A</fullName>
    </recommendedName>
</protein>
<dbReference type="PANTHER" id="PTHR11375:SF0">
    <property type="entry name" value="ACIDIC LEUCINE-RICH NUCLEAR PHOSPHOPROTEIN 32 FAMILY MEMBER A"/>
    <property type="match status" value="1"/>
</dbReference>
<comment type="caution">
    <text evidence="5">The sequence shown here is derived from an EMBL/GenBank/DDBJ whole genome shotgun (WGS) entry which is preliminary data.</text>
</comment>
<sequence>MEKRIDLEKRGKDPKMITDLNLDNCRSPNITGLTEEFTNLENLSLMNVGLTSLKGFPKLPNLKKLELSQNRISNGLHVLLSCPKLTELNLSGNKIKDLTPLEPLKDLKSLKKLDLSNNETIMIDNYRDEVFRLIPQLKYLDGFDVHNEASSDSEADDEEMNVDDEDEDADEDGGDDDDEGEDEEAEEEDEDDIGLETVYKDNLDEESEGDDYDGEGEGEDEEDGLEEEESENDAEDEKEESVVRGKKRKHEDEDAGE</sequence>
<feature type="region of interest" description="Disordered" evidence="4">
    <location>
        <begin position="148"/>
        <end position="257"/>
    </location>
</feature>
<proteinExistence type="inferred from homology"/>
<dbReference type="Gene3D" id="3.80.10.10">
    <property type="entry name" value="Ribonuclease Inhibitor"/>
    <property type="match status" value="1"/>
</dbReference>
<dbReference type="Pfam" id="PF14580">
    <property type="entry name" value="LRR_9"/>
    <property type="match status" value="1"/>
</dbReference>
<dbReference type="GO" id="GO:0005634">
    <property type="term" value="C:nucleus"/>
    <property type="evidence" value="ECO:0007669"/>
    <property type="project" value="TreeGrafter"/>
</dbReference>
<keyword evidence="2" id="KW-0677">Repeat</keyword>
<dbReference type="InterPro" id="IPR045081">
    <property type="entry name" value="AN32"/>
</dbReference>
<evidence type="ECO:0000313" key="5">
    <source>
        <dbReference type="EMBL" id="KAK7604253.1"/>
    </source>
</evidence>
<dbReference type="AlphaFoldDB" id="A0AAN9U3J8"/>
<feature type="compositionally biased region" description="Acidic residues" evidence="4">
    <location>
        <begin position="151"/>
        <end position="194"/>
    </location>
</feature>
<dbReference type="EMBL" id="JBBCAQ010000004">
    <property type="protein sequence ID" value="KAK7604253.1"/>
    <property type="molecule type" value="Genomic_DNA"/>
</dbReference>
<keyword evidence="1" id="KW-0433">Leucine-rich repeat</keyword>
<organism evidence="5 6">
    <name type="scientific">Parthenolecanium corni</name>
    <dbReference type="NCBI Taxonomy" id="536013"/>
    <lineage>
        <taxon>Eukaryota</taxon>
        <taxon>Metazoa</taxon>
        <taxon>Ecdysozoa</taxon>
        <taxon>Arthropoda</taxon>
        <taxon>Hexapoda</taxon>
        <taxon>Insecta</taxon>
        <taxon>Pterygota</taxon>
        <taxon>Neoptera</taxon>
        <taxon>Paraneoptera</taxon>
        <taxon>Hemiptera</taxon>
        <taxon>Sternorrhyncha</taxon>
        <taxon>Coccoidea</taxon>
        <taxon>Coccidae</taxon>
        <taxon>Parthenolecanium</taxon>
    </lineage>
</organism>
<dbReference type="SUPFAM" id="SSF52058">
    <property type="entry name" value="L domain-like"/>
    <property type="match status" value="1"/>
</dbReference>
<keyword evidence="6" id="KW-1185">Reference proteome</keyword>
<feature type="compositionally biased region" description="Acidic residues" evidence="4">
    <location>
        <begin position="203"/>
        <end position="239"/>
    </location>
</feature>